<comment type="caution">
    <text evidence="6">The sequence shown here is derived from an EMBL/GenBank/DDBJ whole genome shotgun (WGS) entry which is preliminary data.</text>
</comment>
<dbReference type="Gene3D" id="1.10.10.10">
    <property type="entry name" value="Winged helix-like DNA-binding domain superfamily/Winged helix DNA-binding domain"/>
    <property type="match status" value="1"/>
</dbReference>
<dbReference type="InterPro" id="IPR036388">
    <property type="entry name" value="WH-like_DNA-bd_sf"/>
</dbReference>
<keyword evidence="1" id="KW-0805">Transcription regulation</keyword>
<dbReference type="Pfam" id="PF01022">
    <property type="entry name" value="HTH_5"/>
    <property type="match status" value="1"/>
</dbReference>
<evidence type="ECO:0000256" key="1">
    <source>
        <dbReference type="ARBA" id="ARBA00023015"/>
    </source>
</evidence>
<dbReference type="EMBL" id="JAFBBO010000001">
    <property type="protein sequence ID" value="MBM7478791.1"/>
    <property type="molecule type" value="Genomic_DNA"/>
</dbReference>
<dbReference type="Proteomes" id="UP000698059">
    <property type="component" value="Unassembled WGS sequence"/>
</dbReference>
<proteinExistence type="predicted"/>
<gene>
    <name evidence="6" type="ORF">JOD49_001711</name>
</gene>
<feature type="domain" description="HTH arsR-type" evidence="5">
    <location>
        <begin position="40"/>
        <end position="134"/>
    </location>
</feature>
<accession>A0ABS2LEE0</accession>
<dbReference type="SUPFAM" id="SSF46785">
    <property type="entry name" value="Winged helix' DNA-binding domain"/>
    <property type="match status" value="1"/>
</dbReference>
<dbReference type="InterPro" id="IPR036390">
    <property type="entry name" value="WH_DNA-bd_sf"/>
</dbReference>
<dbReference type="PRINTS" id="PR00778">
    <property type="entry name" value="HTHARSR"/>
</dbReference>
<evidence type="ECO:0000313" key="7">
    <source>
        <dbReference type="Proteomes" id="UP000698059"/>
    </source>
</evidence>
<dbReference type="NCBIfam" id="NF033788">
    <property type="entry name" value="HTH_metalloreg"/>
    <property type="match status" value="1"/>
</dbReference>
<evidence type="ECO:0000313" key="6">
    <source>
        <dbReference type="EMBL" id="MBM7478791.1"/>
    </source>
</evidence>
<keyword evidence="2 6" id="KW-0238">DNA-binding</keyword>
<dbReference type="PANTHER" id="PTHR43132:SF2">
    <property type="entry name" value="ARSENICAL RESISTANCE OPERON REPRESSOR ARSR-RELATED"/>
    <property type="match status" value="1"/>
</dbReference>
<keyword evidence="7" id="KW-1185">Reference proteome</keyword>
<sequence length="137" mass="15110">MTMKRETSARTHLRARRPATDGLGEQPAAEHPQQPCTPPVVGHDHTAVARLLHALAEPHRLSVVHLLAVAEHRVVDLTRELGLAQSTVSAHLATLREAGLVETRREGRSSWYRLARPEVAHILADAERIVDVTRGAR</sequence>
<evidence type="ECO:0000256" key="4">
    <source>
        <dbReference type="SAM" id="MobiDB-lite"/>
    </source>
</evidence>
<dbReference type="RefSeq" id="WP_239525174.1">
    <property type="nucleotide sequence ID" value="NZ_BAAAVF010000012.1"/>
</dbReference>
<dbReference type="PROSITE" id="PS50987">
    <property type="entry name" value="HTH_ARSR_2"/>
    <property type="match status" value="1"/>
</dbReference>
<dbReference type="SMART" id="SM00418">
    <property type="entry name" value="HTH_ARSR"/>
    <property type="match status" value="1"/>
</dbReference>
<evidence type="ECO:0000256" key="2">
    <source>
        <dbReference type="ARBA" id="ARBA00023125"/>
    </source>
</evidence>
<protein>
    <submittedName>
        <fullName evidence="6">DNA-binding transcriptional ArsR family regulator</fullName>
    </submittedName>
</protein>
<dbReference type="GO" id="GO:0003677">
    <property type="term" value="F:DNA binding"/>
    <property type="evidence" value="ECO:0007669"/>
    <property type="project" value="UniProtKB-KW"/>
</dbReference>
<reference evidence="6 7" key="1">
    <citation type="submission" date="2021-01" db="EMBL/GenBank/DDBJ databases">
        <title>Sequencing the genomes of 1000 actinobacteria strains.</title>
        <authorList>
            <person name="Klenk H.-P."/>
        </authorList>
    </citation>
    <scope>NUCLEOTIDE SEQUENCE [LARGE SCALE GENOMIC DNA]</scope>
    <source>
        <strain evidence="6 7">DSM 46000</strain>
    </source>
</reference>
<dbReference type="InterPro" id="IPR001845">
    <property type="entry name" value="HTH_ArsR_DNA-bd_dom"/>
</dbReference>
<dbReference type="InterPro" id="IPR051011">
    <property type="entry name" value="Metal_resp_trans_reg"/>
</dbReference>
<dbReference type="CDD" id="cd00090">
    <property type="entry name" value="HTH_ARSR"/>
    <property type="match status" value="1"/>
</dbReference>
<evidence type="ECO:0000256" key="3">
    <source>
        <dbReference type="ARBA" id="ARBA00023163"/>
    </source>
</evidence>
<dbReference type="InterPro" id="IPR011991">
    <property type="entry name" value="ArsR-like_HTH"/>
</dbReference>
<keyword evidence="3" id="KW-0804">Transcription</keyword>
<dbReference type="PANTHER" id="PTHR43132">
    <property type="entry name" value="ARSENICAL RESISTANCE OPERON REPRESSOR ARSR-RELATED"/>
    <property type="match status" value="1"/>
</dbReference>
<evidence type="ECO:0000259" key="5">
    <source>
        <dbReference type="PROSITE" id="PS50987"/>
    </source>
</evidence>
<feature type="region of interest" description="Disordered" evidence="4">
    <location>
        <begin position="1"/>
        <end position="42"/>
    </location>
</feature>
<organism evidence="6 7">
    <name type="scientific">Oerskovia jenensis</name>
    <dbReference type="NCBI Taxonomy" id="162169"/>
    <lineage>
        <taxon>Bacteria</taxon>
        <taxon>Bacillati</taxon>
        <taxon>Actinomycetota</taxon>
        <taxon>Actinomycetes</taxon>
        <taxon>Micrococcales</taxon>
        <taxon>Cellulomonadaceae</taxon>
        <taxon>Oerskovia</taxon>
    </lineage>
</organism>
<name>A0ABS2LEE0_9CELL</name>